<organism evidence="4 5">
    <name type="scientific">Lentibacillus persicus</name>
    <dbReference type="NCBI Taxonomy" id="640948"/>
    <lineage>
        <taxon>Bacteria</taxon>
        <taxon>Bacillati</taxon>
        <taxon>Bacillota</taxon>
        <taxon>Bacilli</taxon>
        <taxon>Bacillales</taxon>
        <taxon>Bacillaceae</taxon>
        <taxon>Lentibacillus</taxon>
    </lineage>
</organism>
<accession>A0A1I1VX05</accession>
<sequence length="323" mass="35506">MKKLLLINLAAFLAIFLAACGNESSGAESYPNKPIELIVPYAPGGGTDLGARELEPYIEDELGVSIEIINKEGAGGWAGWTDLINANPDGYTLGYLNTPNLTTGYLNPELERGEDLDSFSYISNHVSDPLVLAVNKDDDRFETVEDFIEYAKENEVTTSSQKVGSSEHVVSLKMNEELGTNIGIVQYEGVPEIRSDLMSGDIDSSIIALNAVYNADKEAIKPLAIFSEERSEFLPDVPTMEESGYEGLNAKIYRGIGAPAGVDSEKISILEEAFKNAIQNEEHQESMKKNAGIKPEYQDSEEFRQTLEGEEEKYKEVSDLLGW</sequence>
<evidence type="ECO:0000313" key="4">
    <source>
        <dbReference type="EMBL" id="SFD87289.1"/>
    </source>
</evidence>
<evidence type="ECO:0000256" key="3">
    <source>
        <dbReference type="SAM" id="SignalP"/>
    </source>
</evidence>
<dbReference type="CDD" id="cd07012">
    <property type="entry name" value="PBP2_Bug_TTT"/>
    <property type="match status" value="1"/>
</dbReference>
<reference evidence="5" key="1">
    <citation type="submission" date="2016-10" db="EMBL/GenBank/DDBJ databases">
        <authorList>
            <person name="Varghese N."/>
            <person name="Submissions S."/>
        </authorList>
    </citation>
    <scope>NUCLEOTIDE SEQUENCE [LARGE SCALE GENOMIC DNA]</scope>
    <source>
        <strain evidence="5">DSM 22530</strain>
    </source>
</reference>
<dbReference type="InterPro" id="IPR042100">
    <property type="entry name" value="Bug_dom1"/>
</dbReference>
<keyword evidence="5" id="KW-1185">Reference proteome</keyword>
<dbReference type="OrthoDB" id="8881899at2"/>
<dbReference type="STRING" id="640948.SAMN05216238_10563"/>
<proteinExistence type="inferred from homology"/>
<dbReference type="PIRSF" id="PIRSF017082">
    <property type="entry name" value="YflP"/>
    <property type="match status" value="1"/>
</dbReference>
<feature type="signal peptide" evidence="3">
    <location>
        <begin position="1"/>
        <end position="21"/>
    </location>
</feature>
<dbReference type="Gene3D" id="3.40.190.150">
    <property type="entry name" value="Bordetella uptake gene, domain 1"/>
    <property type="match status" value="1"/>
</dbReference>
<protein>
    <submittedName>
        <fullName evidence="4">Tripartite-type tricarboxylate transporter, receptor component TctC</fullName>
    </submittedName>
</protein>
<dbReference type="AlphaFoldDB" id="A0A1I1VX05"/>
<evidence type="ECO:0000313" key="5">
    <source>
        <dbReference type="Proteomes" id="UP000199474"/>
    </source>
</evidence>
<dbReference type="InterPro" id="IPR005064">
    <property type="entry name" value="BUG"/>
</dbReference>
<feature type="chain" id="PRO_5039551041" evidence="3">
    <location>
        <begin position="22"/>
        <end position="323"/>
    </location>
</feature>
<dbReference type="PROSITE" id="PS51257">
    <property type="entry name" value="PROKAR_LIPOPROTEIN"/>
    <property type="match status" value="1"/>
</dbReference>
<dbReference type="RefSeq" id="WP_090084147.1">
    <property type="nucleotide sequence ID" value="NZ_FOMR01000005.1"/>
</dbReference>
<gene>
    <name evidence="4" type="ORF">SAMN05216238_10563</name>
</gene>
<dbReference type="Pfam" id="PF03401">
    <property type="entry name" value="TctC"/>
    <property type="match status" value="1"/>
</dbReference>
<evidence type="ECO:0000256" key="2">
    <source>
        <dbReference type="SAM" id="MobiDB-lite"/>
    </source>
</evidence>
<keyword evidence="4" id="KW-0675">Receptor</keyword>
<dbReference type="PANTHER" id="PTHR42928:SF5">
    <property type="entry name" value="BLR1237 PROTEIN"/>
    <property type="match status" value="1"/>
</dbReference>
<evidence type="ECO:0000256" key="1">
    <source>
        <dbReference type="ARBA" id="ARBA00006987"/>
    </source>
</evidence>
<feature type="compositionally biased region" description="Basic and acidic residues" evidence="2">
    <location>
        <begin position="301"/>
        <end position="311"/>
    </location>
</feature>
<dbReference type="SUPFAM" id="SSF53850">
    <property type="entry name" value="Periplasmic binding protein-like II"/>
    <property type="match status" value="1"/>
</dbReference>
<dbReference type="Gene3D" id="3.40.190.10">
    <property type="entry name" value="Periplasmic binding protein-like II"/>
    <property type="match status" value="1"/>
</dbReference>
<comment type="similarity">
    <text evidence="1">Belongs to the UPF0065 (bug) family.</text>
</comment>
<feature type="region of interest" description="Disordered" evidence="2">
    <location>
        <begin position="281"/>
        <end position="311"/>
    </location>
</feature>
<dbReference type="PANTHER" id="PTHR42928">
    <property type="entry name" value="TRICARBOXYLATE-BINDING PROTEIN"/>
    <property type="match status" value="1"/>
</dbReference>
<dbReference type="EMBL" id="FOMR01000005">
    <property type="protein sequence ID" value="SFD87289.1"/>
    <property type="molecule type" value="Genomic_DNA"/>
</dbReference>
<dbReference type="Proteomes" id="UP000199474">
    <property type="component" value="Unassembled WGS sequence"/>
</dbReference>
<keyword evidence="3" id="KW-0732">Signal</keyword>
<name>A0A1I1VX05_9BACI</name>